<evidence type="ECO:0000313" key="4">
    <source>
        <dbReference type="Proteomes" id="UP001138681"/>
    </source>
</evidence>
<feature type="signal peptide" evidence="1">
    <location>
        <begin position="1"/>
        <end position="24"/>
    </location>
</feature>
<name>A0A9X1F263_9SPHN</name>
<organism evidence="3 4">
    <name type="scientific">Erythrobacter crassostreae</name>
    <dbReference type="NCBI Taxonomy" id="2828328"/>
    <lineage>
        <taxon>Bacteria</taxon>
        <taxon>Pseudomonadati</taxon>
        <taxon>Pseudomonadota</taxon>
        <taxon>Alphaproteobacteria</taxon>
        <taxon>Sphingomonadales</taxon>
        <taxon>Erythrobacteraceae</taxon>
        <taxon>Erythrobacter/Porphyrobacter group</taxon>
        <taxon>Erythrobacter</taxon>
    </lineage>
</organism>
<comment type="caution">
    <text evidence="3">The sequence shown here is derived from an EMBL/GenBank/DDBJ whole genome shotgun (WGS) entry which is preliminary data.</text>
</comment>
<dbReference type="AlphaFoldDB" id="A0A9X1F263"/>
<proteinExistence type="predicted"/>
<evidence type="ECO:0000313" key="3">
    <source>
        <dbReference type="EMBL" id="MBV7258636.1"/>
    </source>
</evidence>
<feature type="domain" description="Phytase-like" evidence="2">
    <location>
        <begin position="66"/>
        <end position="302"/>
    </location>
</feature>
<keyword evidence="1" id="KW-0732">Signal</keyword>
<dbReference type="RefSeq" id="WP_218403932.1">
    <property type="nucleotide sequence ID" value="NZ_JAGSPC010000001.1"/>
</dbReference>
<gene>
    <name evidence="3" type="ORF">KCG46_03470</name>
</gene>
<dbReference type="InterPro" id="IPR027372">
    <property type="entry name" value="Phytase-like_dom"/>
</dbReference>
<evidence type="ECO:0000259" key="2">
    <source>
        <dbReference type="Pfam" id="PF13449"/>
    </source>
</evidence>
<evidence type="ECO:0000256" key="1">
    <source>
        <dbReference type="SAM" id="SignalP"/>
    </source>
</evidence>
<dbReference type="Proteomes" id="UP001138681">
    <property type="component" value="Unassembled WGS sequence"/>
</dbReference>
<reference evidence="3" key="1">
    <citation type="submission" date="2021-04" db="EMBL/GenBank/DDBJ databases">
        <authorList>
            <person name="Pira H."/>
            <person name="Risdian C."/>
            <person name="Wink J."/>
        </authorList>
    </citation>
    <scope>NUCLEOTIDE SEQUENCE</scope>
    <source>
        <strain evidence="3">WH158</strain>
    </source>
</reference>
<sequence length="323" mass="35245">MSRRRRVFAAIFVACLCAPGTFLRTPVSWDPPAEITAEQIQTASDTDVSGWSVEGVWHLEGESLIFGGFSSLIALPDNRLMSLSDRGARFTLGEPDQPNSEAHVIRQTLAVAGPSMLADIEAATRDPESGMYWASLENNHGIHRFAADHTPEGILKLDAKALGWTNNTGAEVMTRLQDGRFVILPEGRRTGLIFSQDPLEQKTYSTFDYLPPIPGHAATDMAQLPDGRVMLLLRNLDPTGGMPPFESKLAIGPAPQADSEEPWAPKLTLDLAGVIPRDNYEGLAVRALEDGRVAVWLISDDNLSVMQRTLVAKLTFDPGTNEE</sequence>
<feature type="chain" id="PRO_5040931420" evidence="1">
    <location>
        <begin position="25"/>
        <end position="323"/>
    </location>
</feature>
<keyword evidence="4" id="KW-1185">Reference proteome</keyword>
<dbReference type="EMBL" id="JAGSPC010000001">
    <property type="protein sequence ID" value="MBV7258636.1"/>
    <property type="molecule type" value="Genomic_DNA"/>
</dbReference>
<accession>A0A9X1F263</accession>
<protein>
    <submittedName>
        <fullName evidence="3">Esterase-like activity of phytase family protein</fullName>
    </submittedName>
</protein>
<dbReference type="Pfam" id="PF13449">
    <property type="entry name" value="Phytase-like"/>
    <property type="match status" value="1"/>
</dbReference>